<dbReference type="CDD" id="cd01483">
    <property type="entry name" value="E1_enzyme_family"/>
    <property type="match status" value="1"/>
</dbReference>
<accession>A0A1D8KD24</accession>
<protein>
    <recommendedName>
        <fullName evidence="1">THIF-type NAD/FAD binding fold domain-containing protein</fullName>
    </recommendedName>
</protein>
<dbReference type="Proteomes" id="UP000095342">
    <property type="component" value="Plasmid pAPV6"/>
</dbReference>
<dbReference type="SUPFAM" id="SSF69572">
    <property type="entry name" value="Activating enzymes of the ubiquitin-like proteins"/>
    <property type="match status" value="1"/>
</dbReference>
<proteinExistence type="predicted"/>
<dbReference type="EMBL" id="CP017449">
    <property type="protein sequence ID" value="AOV18842.1"/>
    <property type="molecule type" value="Genomic_DNA"/>
</dbReference>
<evidence type="ECO:0000313" key="2">
    <source>
        <dbReference type="EMBL" id="AOV18842.1"/>
    </source>
</evidence>
<sequence length="255" mass="28117">MTFDMPARWIDRPLNIVLLGAGGAGSEVFDGLVRLHKVLNALDHPGLRVTVYDGDSVSPSNTVRQRFFDQDVGENKATLLVHRANVYHGLSWAAVPEMYVPEVANSEPDLLIGCVDSAAFRVALHDAYARTYRHTLWLDLGNDAVDGQCVLGHLGRPSHGDRHLPNVVELFPTLRDTVDDNTPSCSAAEALRSQDAFINRTLADAALNLLYRLLRDAQIQYHGSFVNVKTGEVRALPIDPTMWAALGYTFNQWGA</sequence>
<dbReference type="InterPro" id="IPR035985">
    <property type="entry name" value="Ubiquitin-activating_enz"/>
</dbReference>
<gene>
    <name evidence="2" type="ORF">BJI67_15805</name>
</gene>
<dbReference type="NCBIfam" id="TIGR03736">
    <property type="entry name" value="PRTRC_ThiF"/>
    <property type="match status" value="1"/>
</dbReference>
<evidence type="ECO:0000313" key="3">
    <source>
        <dbReference type="Proteomes" id="UP000095342"/>
    </source>
</evidence>
<geneLocation type="plasmid" evidence="3">
    <name>papv6</name>
</geneLocation>
<reference evidence="2 3" key="1">
    <citation type="submission" date="2016-09" db="EMBL/GenBank/DDBJ databases">
        <title>Acidihalobacter prosperus V6 (DSM14174).</title>
        <authorList>
            <person name="Khaleque H.N."/>
            <person name="Ramsay J.P."/>
            <person name="Murphy R.J.T."/>
            <person name="Kaksonen A.H."/>
            <person name="Boxall N.J."/>
            <person name="Watkin E.L.J."/>
        </authorList>
    </citation>
    <scope>NUCLEOTIDE SEQUENCE [LARGE SCALE GENOMIC DNA]</scope>
    <source>
        <strain evidence="2 3">V6</strain>
        <plasmid evidence="3">papv6</plasmid>
    </source>
</reference>
<dbReference type="KEGG" id="aaeo:BJI67_15805"/>
<dbReference type="Gene3D" id="3.40.50.720">
    <property type="entry name" value="NAD(P)-binding Rossmann-like Domain"/>
    <property type="match status" value="1"/>
</dbReference>
<dbReference type="AlphaFoldDB" id="A0A1D8KD24"/>
<dbReference type="InterPro" id="IPR022500">
    <property type="entry name" value="PRTRC_ThiF"/>
</dbReference>
<feature type="domain" description="THIF-type NAD/FAD binding fold" evidence="1">
    <location>
        <begin position="15"/>
        <end position="228"/>
    </location>
</feature>
<organism evidence="2 3">
    <name type="scientific">Acidihalobacter aeolianus</name>
    <dbReference type="NCBI Taxonomy" id="2792603"/>
    <lineage>
        <taxon>Bacteria</taxon>
        <taxon>Pseudomonadati</taxon>
        <taxon>Pseudomonadota</taxon>
        <taxon>Gammaproteobacteria</taxon>
        <taxon>Chromatiales</taxon>
        <taxon>Ectothiorhodospiraceae</taxon>
        <taxon>Acidihalobacter</taxon>
    </lineage>
</organism>
<dbReference type="InterPro" id="IPR000594">
    <property type="entry name" value="ThiF_NAD_FAD-bd"/>
</dbReference>
<dbReference type="Pfam" id="PF00899">
    <property type="entry name" value="ThiF"/>
    <property type="match status" value="1"/>
</dbReference>
<evidence type="ECO:0000259" key="1">
    <source>
        <dbReference type="Pfam" id="PF00899"/>
    </source>
</evidence>
<name>A0A1D8KD24_9GAMM</name>
<keyword evidence="2" id="KW-0614">Plasmid</keyword>
<dbReference type="GO" id="GO:0008641">
    <property type="term" value="F:ubiquitin-like modifier activating enzyme activity"/>
    <property type="evidence" value="ECO:0007669"/>
    <property type="project" value="InterPro"/>
</dbReference>
<keyword evidence="3" id="KW-1185">Reference proteome</keyword>